<comment type="caution">
    <text evidence="7">The sequence shown here is derived from an EMBL/GenBank/DDBJ whole genome shotgun (WGS) entry which is preliminary data.</text>
</comment>
<dbReference type="GO" id="GO:0000287">
    <property type="term" value="F:magnesium ion binding"/>
    <property type="evidence" value="ECO:0007669"/>
    <property type="project" value="UniProtKB-UniRule"/>
</dbReference>
<comment type="similarity">
    <text evidence="1 5">Belongs to the dUTPase family.</text>
</comment>
<feature type="domain" description="dUTPase-like" evidence="6">
    <location>
        <begin position="23"/>
        <end position="154"/>
    </location>
</feature>
<evidence type="ECO:0000313" key="7">
    <source>
        <dbReference type="EMBL" id="MDZ5761380.1"/>
    </source>
</evidence>
<proteinExistence type="inferred from homology"/>
<feature type="binding site" evidence="5">
    <location>
        <position position="88"/>
    </location>
    <ligand>
        <name>substrate</name>
    </ligand>
</feature>
<dbReference type="NCBIfam" id="TIGR00576">
    <property type="entry name" value="dut"/>
    <property type="match status" value="1"/>
</dbReference>
<dbReference type="Gene3D" id="2.70.40.10">
    <property type="match status" value="1"/>
</dbReference>
<feature type="binding site" evidence="5">
    <location>
        <begin position="75"/>
        <end position="77"/>
    </location>
    <ligand>
        <name>substrate</name>
    </ligand>
</feature>
<evidence type="ECO:0000313" key="8">
    <source>
        <dbReference type="Proteomes" id="UP001289135"/>
    </source>
</evidence>
<accession>A0AAE4VK03</accession>
<dbReference type="SUPFAM" id="SSF51283">
    <property type="entry name" value="dUTPase-like"/>
    <property type="match status" value="1"/>
</dbReference>
<comment type="cofactor">
    <cofactor evidence="5">
        <name>Mg(2+)</name>
        <dbReference type="ChEBI" id="CHEBI:18420"/>
    </cofactor>
</comment>
<name>A0AAE4VK03_9RICK</name>
<dbReference type="Proteomes" id="UP001289135">
    <property type="component" value="Unassembled WGS sequence"/>
</dbReference>
<dbReference type="HAMAP" id="MF_00116">
    <property type="entry name" value="dUTPase_bact"/>
    <property type="match status" value="1"/>
</dbReference>
<dbReference type="PANTHER" id="PTHR11241">
    <property type="entry name" value="DEOXYURIDINE 5'-TRIPHOSPHATE NUCLEOTIDOHYDROLASE"/>
    <property type="match status" value="1"/>
</dbReference>
<dbReference type="GO" id="GO:0046081">
    <property type="term" value="P:dUTP catabolic process"/>
    <property type="evidence" value="ECO:0007669"/>
    <property type="project" value="InterPro"/>
</dbReference>
<dbReference type="EC" id="3.6.1.23" evidence="5"/>
<sequence length="155" mass="16895">MNNVKVPLLDIKIKFLPHAVDLPIPQYATAGSAGLDIMSAIPNKEIIIYPGERSLIETGICIAIPDGYEGQIRSRSGLSLKNGIIVLNSPGTIDSDYRGEIKIILANFGNHIFTITHGMRIAQLVINRYERVCLAKSEELNTSIRCENGFGSTGL</sequence>
<comment type="catalytic activity">
    <reaction evidence="4 5">
        <text>dUTP + H2O = dUMP + diphosphate + H(+)</text>
        <dbReference type="Rhea" id="RHEA:10248"/>
        <dbReference type="ChEBI" id="CHEBI:15377"/>
        <dbReference type="ChEBI" id="CHEBI:15378"/>
        <dbReference type="ChEBI" id="CHEBI:33019"/>
        <dbReference type="ChEBI" id="CHEBI:61555"/>
        <dbReference type="ChEBI" id="CHEBI:246422"/>
        <dbReference type="EC" id="3.6.1.23"/>
    </reaction>
</comment>
<keyword evidence="8" id="KW-1185">Reference proteome</keyword>
<feature type="binding site" evidence="5">
    <location>
        <begin position="92"/>
        <end position="94"/>
    </location>
    <ligand>
        <name>substrate</name>
    </ligand>
</feature>
<evidence type="ECO:0000256" key="2">
    <source>
        <dbReference type="ARBA" id="ARBA00022801"/>
    </source>
</evidence>
<reference evidence="7" key="1">
    <citation type="submission" date="2023-02" db="EMBL/GenBank/DDBJ databases">
        <title>Host association and intracellularity evolved multiple times independently in the Rickettsiales.</title>
        <authorList>
            <person name="Castelli M."/>
            <person name="Nardi T."/>
            <person name="Gammuto L."/>
            <person name="Bellinzona G."/>
            <person name="Sabaneyeva E."/>
            <person name="Potekhin A."/>
            <person name="Serra V."/>
            <person name="Petroni G."/>
            <person name="Sassera D."/>
        </authorList>
    </citation>
    <scope>NUCLEOTIDE SEQUENCE</scope>
    <source>
        <strain evidence="7">USBL-36I1</strain>
    </source>
</reference>
<comment type="pathway">
    <text evidence="5">Pyrimidine metabolism; dUMP biosynthesis; dUMP from dCTP (dUTP route): step 2/2.</text>
</comment>
<dbReference type="Pfam" id="PF00692">
    <property type="entry name" value="dUTPase"/>
    <property type="match status" value="1"/>
</dbReference>
<dbReference type="CDD" id="cd07557">
    <property type="entry name" value="trimeric_dUTPase"/>
    <property type="match status" value="1"/>
</dbReference>
<dbReference type="InterPro" id="IPR033704">
    <property type="entry name" value="dUTPase_trimeric"/>
</dbReference>
<dbReference type="AlphaFoldDB" id="A0AAE4VK03"/>
<keyword evidence="5" id="KW-0460">Magnesium</keyword>
<gene>
    <name evidence="5" type="primary">dut</name>
    <name evidence="7" type="ORF">Lyticum_00553</name>
</gene>
<dbReference type="NCBIfam" id="NF001862">
    <property type="entry name" value="PRK00601.1"/>
    <property type="match status" value="1"/>
</dbReference>
<evidence type="ECO:0000256" key="1">
    <source>
        <dbReference type="ARBA" id="ARBA00006581"/>
    </source>
</evidence>
<dbReference type="RefSeq" id="WP_322498808.1">
    <property type="nucleotide sequence ID" value="NZ_JARGYU010000002.1"/>
</dbReference>
<dbReference type="GO" id="GO:0006226">
    <property type="term" value="P:dUMP biosynthetic process"/>
    <property type="evidence" value="ECO:0007669"/>
    <property type="project" value="UniProtKB-UniRule"/>
</dbReference>
<keyword evidence="3 5" id="KW-0546">Nucleotide metabolism</keyword>
<evidence type="ECO:0000256" key="3">
    <source>
        <dbReference type="ARBA" id="ARBA00023080"/>
    </source>
</evidence>
<keyword evidence="5" id="KW-0479">Metal-binding</keyword>
<dbReference type="PANTHER" id="PTHR11241:SF0">
    <property type="entry name" value="DEOXYURIDINE 5'-TRIPHOSPHATE NUCLEOTIDOHYDROLASE"/>
    <property type="match status" value="1"/>
</dbReference>
<evidence type="ECO:0000256" key="4">
    <source>
        <dbReference type="ARBA" id="ARBA00047686"/>
    </source>
</evidence>
<keyword evidence="2 5" id="KW-0378">Hydrolase</keyword>
<dbReference type="InterPro" id="IPR029054">
    <property type="entry name" value="dUTPase-like"/>
</dbReference>
<protein>
    <recommendedName>
        <fullName evidence="5">Deoxyuridine 5'-triphosphate nucleotidohydrolase</fullName>
        <shortName evidence="5">dUTPase</shortName>
        <ecNumber evidence="5">3.6.1.23</ecNumber>
    </recommendedName>
    <alternativeName>
        <fullName evidence="5">dUTP pyrophosphatase</fullName>
    </alternativeName>
</protein>
<organism evidence="7 8">
    <name type="scientific">Lyticum sinuosum</name>
    <dbReference type="NCBI Taxonomy" id="1332059"/>
    <lineage>
        <taxon>Bacteria</taxon>
        <taxon>Pseudomonadati</taxon>
        <taxon>Pseudomonadota</taxon>
        <taxon>Alphaproteobacteria</taxon>
        <taxon>Rickettsiales</taxon>
        <taxon>Lyticum</taxon>
    </lineage>
</organism>
<dbReference type="GO" id="GO:0004170">
    <property type="term" value="F:dUTP diphosphatase activity"/>
    <property type="evidence" value="ECO:0007669"/>
    <property type="project" value="UniProtKB-UniRule"/>
</dbReference>
<dbReference type="InterPro" id="IPR008181">
    <property type="entry name" value="dUTPase"/>
</dbReference>
<comment type="caution">
    <text evidence="5">Lacks conserved residue(s) required for the propagation of feature annotation.</text>
</comment>
<dbReference type="EMBL" id="JARGYU010000002">
    <property type="protein sequence ID" value="MDZ5761380.1"/>
    <property type="molecule type" value="Genomic_DNA"/>
</dbReference>
<dbReference type="InterPro" id="IPR036157">
    <property type="entry name" value="dUTPase-like_sf"/>
</dbReference>
<comment type="function">
    <text evidence="5">This enzyme is involved in nucleotide metabolism: it produces dUMP, the immediate precursor of thymidine nucleotides and it decreases the intracellular concentration of dUTP so that uracil cannot be incorporated into DNA.</text>
</comment>
<evidence type="ECO:0000259" key="6">
    <source>
        <dbReference type="Pfam" id="PF00692"/>
    </source>
</evidence>
<evidence type="ECO:0000256" key="5">
    <source>
        <dbReference type="HAMAP-Rule" id="MF_00116"/>
    </source>
</evidence>